<accession>A0A6J4JMT4</accession>
<dbReference type="AlphaFoldDB" id="A0A6J4JMT4"/>
<proteinExistence type="predicted"/>
<evidence type="ECO:0000313" key="1">
    <source>
        <dbReference type="EMBL" id="CAA9282763.1"/>
    </source>
</evidence>
<organism evidence="1">
    <name type="scientific">uncultured Cytophagales bacterium</name>
    <dbReference type="NCBI Taxonomy" id="158755"/>
    <lineage>
        <taxon>Bacteria</taxon>
        <taxon>Pseudomonadati</taxon>
        <taxon>Bacteroidota</taxon>
        <taxon>Sphingobacteriia</taxon>
        <taxon>Sphingobacteriales</taxon>
        <taxon>environmental samples</taxon>
    </lineage>
</organism>
<feature type="non-terminal residue" evidence="1">
    <location>
        <position position="53"/>
    </location>
</feature>
<reference evidence="1" key="1">
    <citation type="submission" date="2020-02" db="EMBL/GenBank/DDBJ databases">
        <authorList>
            <person name="Meier V. D."/>
        </authorList>
    </citation>
    <scope>NUCLEOTIDE SEQUENCE</scope>
    <source>
        <strain evidence="1">AVDCRST_MAG56</strain>
    </source>
</reference>
<dbReference type="EMBL" id="CADCTQ010000324">
    <property type="protein sequence ID" value="CAA9282763.1"/>
    <property type="molecule type" value="Genomic_DNA"/>
</dbReference>
<name>A0A6J4JMT4_9SPHI</name>
<gene>
    <name evidence="1" type="ORF">AVDCRST_MAG56-4919</name>
</gene>
<sequence length="53" mass="5833">ESNPAKSTRIQRRLLRRAAVPVGVLRRPVAFSPRTRTGADRAGEGKRFVGDCV</sequence>
<feature type="non-terminal residue" evidence="1">
    <location>
        <position position="1"/>
    </location>
</feature>
<protein>
    <submittedName>
        <fullName evidence="1">Uncharacterized protein</fullName>
    </submittedName>
</protein>